<reference evidence="7 8" key="1">
    <citation type="submission" date="2020-07" db="EMBL/GenBank/DDBJ databases">
        <title>Sequencing the genomes of 1000 actinobacteria strains.</title>
        <authorList>
            <person name="Klenk H.-P."/>
        </authorList>
    </citation>
    <scope>NUCLEOTIDE SEQUENCE [LARGE SCALE GENOMIC DNA]</scope>
    <source>
        <strain evidence="7 8">DSM 26341</strain>
    </source>
</reference>
<feature type="transmembrane region" description="Helical" evidence="5">
    <location>
        <begin position="51"/>
        <end position="71"/>
    </location>
</feature>
<feature type="transmembrane region" description="Helical" evidence="5">
    <location>
        <begin position="159"/>
        <end position="179"/>
    </location>
</feature>
<evidence type="ECO:0000259" key="6">
    <source>
        <dbReference type="Pfam" id="PF00324"/>
    </source>
</evidence>
<dbReference type="PIRSF" id="PIRSF006060">
    <property type="entry name" value="AA_transporter"/>
    <property type="match status" value="1"/>
</dbReference>
<dbReference type="AlphaFoldDB" id="A0A7Z0IJ09"/>
<dbReference type="Proteomes" id="UP000539111">
    <property type="component" value="Unassembled WGS sequence"/>
</dbReference>
<comment type="caution">
    <text evidence="7">The sequence shown here is derived from an EMBL/GenBank/DDBJ whole genome shotgun (WGS) entry which is preliminary data.</text>
</comment>
<comment type="subcellular location">
    <subcellularLocation>
        <location evidence="1">Membrane</location>
        <topology evidence="1">Multi-pass membrane protein</topology>
    </subcellularLocation>
</comment>
<protein>
    <submittedName>
        <fullName evidence="7">Amino acid transporter</fullName>
    </submittedName>
</protein>
<evidence type="ECO:0000256" key="5">
    <source>
        <dbReference type="SAM" id="Phobius"/>
    </source>
</evidence>
<keyword evidence="2 5" id="KW-0812">Transmembrane</keyword>
<organism evidence="7 8">
    <name type="scientific">Spelaeicoccus albus</name>
    <dbReference type="NCBI Taxonomy" id="1280376"/>
    <lineage>
        <taxon>Bacteria</taxon>
        <taxon>Bacillati</taxon>
        <taxon>Actinomycetota</taxon>
        <taxon>Actinomycetes</taxon>
        <taxon>Micrococcales</taxon>
        <taxon>Brevibacteriaceae</taxon>
        <taxon>Spelaeicoccus</taxon>
    </lineage>
</organism>
<feature type="transmembrane region" description="Helical" evidence="5">
    <location>
        <begin position="199"/>
        <end position="218"/>
    </location>
</feature>
<dbReference type="GO" id="GO:0022857">
    <property type="term" value="F:transmembrane transporter activity"/>
    <property type="evidence" value="ECO:0007669"/>
    <property type="project" value="InterPro"/>
</dbReference>
<evidence type="ECO:0000313" key="8">
    <source>
        <dbReference type="Proteomes" id="UP000539111"/>
    </source>
</evidence>
<feature type="transmembrane region" description="Helical" evidence="5">
    <location>
        <begin position="289"/>
        <end position="319"/>
    </location>
</feature>
<dbReference type="RefSeq" id="WP_179429339.1">
    <property type="nucleotide sequence ID" value="NZ_JACBZP010000001.1"/>
</dbReference>
<accession>A0A7Z0IJ09</accession>
<dbReference type="PANTHER" id="PTHR42770">
    <property type="entry name" value="AMINO ACID TRANSPORTER-RELATED"/>
    <property type="match status" value="1"/>
</dbReference>
<evidence type="ECO:0000256" key="4">
    <source>
        <dbReference type="ARBA" id="ARBA00023136"/>
    </source>
</evidence>
<feature type="transmembrane region" description="Helical" evidence="5">
    <location>
        <begin position="21"/>
        <end position="45"/>
    </location>
</feature>
<sequence>MSSQGVEKFGYKQELRRSLTFVDLVVYGLIFMVPIAPFAIFGSVFQSSGGMVPLTYIIALVAMIFTANSYAQMAQEYPMAGSVYTYVGRGIARPVGFVAGWMILLDYILVPCLLYLAASLAMVAIIPAIPIWAWLIIFVVLNTLINYLGISLTAKVNKIMLVAELIVLVIYLAIGITALAQGKGGHDFGLSGFYNPETFTFSLIFGAASIAVLSFLGFDAVSTLAEENQGTSKQLARSMIVALGGVAVLFVAQTWVAGLLVEDPDKLIKNGDAAGVAFYETAGFAGGPWLYILTAVSTAIAWGFADALVAQAATSRLLFAMARDRQLPKFLRKVSVKHKVPVNATFLVAILSLILGIVLTILPDGLALISTMVNFGALTAFSILNVAVMWHFYIKKKTGRWFIHLVCPIIGLCVLGAVLYNARETAQTVGLIWLAIGIVLSIVLLRRGVMKRDMTIDESGVK</sequence>
<feature type="transmembrane region" description="Helical" evidence="5">
    <location>
        <begin position="368"/>
        <end position="394"/>
    </location>
</feature>
<evidence type="ECO:0000256" key="3">
    <source>
        <dbReference type="ARBA" id="ARBA00022989"/>
    </source>
</evidence>
<dbReference type="InterPro" id="IPR004841">
    <property type="entry name" value="AA-permease/SLC12A_dom"/>
</dbReference>
<feature type="transmembrane region" description="Helical" evidence="5">
    <location>
        <begin position="426"/>
        <end position="445"/>
    </location>
</feature>
<gene>
    <name evidence="7" type="ORF">BJY26_003371</name>
</gene>
<feature type="transmembrane region" description="Helical" evidence="5">
    <location>
        <begin position="124"/>
        <end position="147"/>
    </location>
</feature>
<dbReference type="Gene3D" id="1.20.1740.10">
    <property type="entry name" value="Amino acid/polyamine transporter I"/>
    <property type="match status" value="1"/>
</dbReference>
<keyword evidence="8" id="KW-1185">Reference proteome</keyword>
<feature type="transmembrane region" description="Helical" evidence="5">
    <location>
        <begin position="340"/>
        <end position="362"/>
    </location>
</feature>
<evidence type="ECO:0000256" key="1">
    <source>
        <dbReference type="ARBA" id="ARBA00004141"/>
    </source>
</evidence>
<dbReference type="GO" id="GO:0005886">
    <property type="term" value="C:plasma membrane"/>
    <property type="evidence" value="ECO:0007669"/>
    <property type="project" value="UniProtKB-SubCell"/>
</dbReference>
<keyword evidence="4 5" id="KW-0472">Membrane</keyword>
<dbReference type="Pfam" id="PF00324">
    <property type="entry name" value="AA_permease"/>
    <property type="match status" value="1"/>
</dbReference>
<feature type="transmembrane region" description="Helical" evidence="5">
    <location>
        <begin position="239"/>
        <end position="261"/>
    </location>
</feature>
<dbReference type="PANTHER" id="PTHR42770:SF16">
    <property type="entry name" value="AMINO ACID PERMEASE"/>
    <property type="match status" value="1"/>
</dbReference>
<feature type="transmembrane region" description="Helical" evidence="5">
    <location>
        <begin position="401"/>
        <end position="420"/>
    </location>
</feature>
<evidence type="ECO:0000256" key="2">
    <source>
        <dbReference type="ARBA" id="ARBA00022692"/>
    </source>
</evidence>
<feature type="domain" description="Amino acid permease/ SLC12A" evidence="6">
    <location>
        <begin position="32"/>
        <end position="397"/>
    </location>
</feature>
<name>A0A7Z0IJ09_9MICO</name>
<keyword evidence="3 5" id="KW-1133">Transmembrane helix</keyword>
<dbReference type="InterPro" id="IPR050367">
    <property type="entry name" value="APC_superfamily"/>
</dbReference>
<feature type="transmembrane region" description="Helical" evidence="5">
    <location>
        <begin position="91"/>
        <end position="118"/>
    </location>
</feature>
<dbReference type="EMBL" id="JACBZP010000001">
    <property type="protein sequence ID" value="NYI69065.1"/>
    <property type="molecule type" value="Genomic_DNA"/>
</dbReference>
<proteinExistence type="predicted"/>
<evidence type="ECO:0000313" key="7">
    <source>
        <dbReference type="EMBL" id="NYI69065.1"/>
    </source>
</evidence>